<dbReference type="SUPFAM" id="SSF52440">
    <property type="entry name" value="PreATP-grasp domain"/>
    <property type="match status" value="1"/>
</dbReference>
<keyword evidence="5" id="KW-0067">ATP-binding</keyword>
<protein>
    <submittedName>
        <fullName evidence="8">Glutathionylspermidine amidase/synthetase</fullName>
    </submittedName>
</protein>
<evidence type="ECO:0000256" key="2">
    <source>
        <dbReference type="ARBA" id="ARBA00022598"/>
    </source>
</evidence>
<gene>
    <name evidence="8" type="ORF">SAMN05216175_10764</name>
</gene>
<dbReference type="SUPFAM" id="SSF54001">
    <property type="entry name" value="Cysteine proteinases"/>
    <property type="match status" value="1"/>
</dbReference>
<dbReference type="NCBIfam" id="NF007801">
    <property type="entry name" value="PRK10507.1"/>
    <property type="match status" value="1"/>
</dbReference>
<dbReference type="GO" id="GO:0016874">
    <property type="term" value="F:ligase activity"/>
    <property type="evidence" value="ECO:0007669"/>
    <property type="project" value="UniProtKB-KW"/>
</dbReference>
<dbReference type="PANTHER" id="PTHR30094:SF0">
    <property type="entry name" value="BIFUNCTIONAL GLUTATHIONYLSPERMIDINE SYNTHETASE_AMIDASE-RELATED"/>
    <property type="match status" value="1"/>
</dbReference>
<dbReference type="GO" id="GO:0005524">
    <property type="term" value="F:ATP binding"/>
    <property type="evidence" value="ECO:0007669"/>
    <property type="project" value="UniProtKB-KW"/>
</dbReference>
<proteinExistence type="inferred from homology"/>
<keyword evidence="4" id="KW-0547">Nucleotide-binding</keyword>
<keyword evidence="6" id="KW-0460">Magnesium</keyword>
<evidence type="ECO:0000259" key="7">
    <source>
        <dbReference type="PROSITE" id="PS50911"/>
    </source>
</evidence>
<evidence type="ECO:0000313" key="8">
    <source>
        <dbReference type="EMBL" id="SFG46561.1"/>
    </source>
</evidence>
<dbReference type="GO" id="GO:0046872">
    <property type="term" value="F:metal ion binding"/>
    <property type="evidence" value="ECO:0007669"/>
    <property type="project" value="UniProtKB-KW"/>
</dbReference>
<dbReference type="STRING" id="1045558.SAMN05216175_10764"/>
<evidence type="ECO:0000256" key="6">
    <source>
        <dbReference type="ARBA" id="ARBA00022842"/>
    </source>
</evidence>
<keyword evidence="2" id="KW-0436">Ligase</keyword>
<dbReference type="InterPro" id="IPR005494">
    <property type="entry name" value="GSPS_pre-ATP-grasp-like_dom"/>
</dbReference>
<comment type="similarity">
    <text evidence="1">In the C-terminal section; belongs to the glutathionylspermidine synthase preATP-grasp family.</text>
</comment>
<evidence type="ECO:0000256" key="5">
    <source>
        <dbReference type="ARBA" id="ARBA00022840"/>
    </source>
</evidence>
<evidence type="ECO:0000313" key="9">
    <source>
        <dbReference type="Proteomes" id="UP000198623"/>
    </source>
</evidence>
<dbReference type="InterPro" id="IPR007921">
    <property type="entry name" value="CHAP_dom"/>
</dbReference>
<dbReference type="RefSeq" id="WP_090728264.1">
    <property type="nucleotide sequence ID" value="NZ_FOOU01000007.1"/>
</dbReference>
<feature type="domain" description="Peptidase C51" evidence="7">
    <location>
        <begin position="34"/>
        <end position="178"/>
    </location>
</feature>
<dbReference type="Proteomes" id="UP000198623">
    <property type="component" value="Unassembled WGS sequence"/>
</dbReference>
<accession>A0A1I2S9B6</accession>
<dbReference type="Pfam" id="PF05257">
    <property type="entry name" value="CHAP"/>
    <property type="match status" value="1"/>
</dbReference>
<keyword evidence="9" id="KW-1185">Reference proteome</keyword>
<dbReference type="Pfam" id="PF03738">
    <property type="entry name" value="GSP_synth"/>
    <property type="match status" value="1"/>
</dbReference>
<evidence type="ECO:0000256" key="4">
    <source>
        <dbReference type="ARBA" id="ARBA00022741"/>
    </source>
</evidence>
<dbReference type="Gene3D" id="3.90.1720.10">
    <property type="entry name" value="endopeptidase domain like (from Nostoc punctiforme)"/>
    <property type="match status" value="1"/>
</dbReference>
<dbReference type="PROSITE" id="PS50911">
    <property type="entry name" value="CHAP"/>
    <property type="match status" value="1"/>
</dbReference>
<dbReference type="InterPro" id="IPR038765">
    <property type="entry name" value="Papain-like_cys_pep_sf"/>
</dbReference>
<dbReference type="InterPro" id="IPR016185">
    <property type="entry name" value="PreATP-grasp_dom_sf"/>
</dbReference>
<dbReference type="OrthoDB" id="9765517at2"/>
<keyword evidence="3" id="KW-0479">Metal-binding</keyword>
<name>A0A1I2S9B6_9GAMM</name>
<evidence type="ECO:0000256" key="1">
    <source>
        <dbReference type="ARBA" id="ARBA00008227"/>
    </source>
</evidence>
<dbReference type="Gene3D" id="3.30.1490.330">
    <property type="match status" value="1"/>
</dbReference>
<dbReference type="AlphaFoldDB" id="A0A1I2S9B6"/>
<organism evidence="8 9">
    <name type="scientific">Neptunomonas qingdaonensis</name>
    <dbReference type="NCBI Taxonomy" id="1045558"/>
    <lineage>
        <taxon>Bacteria</taxon>
        <taxon>Pseudomonadati</taxon>
        <taxon>Pseudomonadota</taxon>
        <taxon>Gammaproteobacteria</taxon>
        <taxon>Oceanospirillales</taxon>
        <taxon>Oceanospirillaceae</taxon>
        <taxon>Neptunomonas</taxon>
    </lineage>
</organism>
<dbReference type="EMBL" id="FOOU01000007">
    <property type="protein sequence ID" value="SFG46561.1"/>
    <property type="molecule type" value="Genomic_DNA"/>
</dbReference>
<dbReference type="InterPro" id="IPR051705">
    <property type="entry name" value="Gsp_Synthetase/Amidase"/>
</dbReference>
<dbReference type="PANTHER" id="PTHR30094">
    <property type="entry name" value="BIFUNCTIONAL GLUTATHIONYLSPERMIDINE SYNTHETASE/AMIDASE-RELATED"/>
    <property type="match status" value="1"/>
</dbReference>
<dbReference type="SUPFAM" id="SSF56059">
    <property type="entry name" value="Glutathione synthetase ATP-binding domain-like"/>
    <property type="match status" value="1"/>
</dbReference>
<reference evidence="9" key="1">
    <citation type="submission" date="2016-10" db="EMBL/GenBank/DDBJ databases">
        <authorList>
            <person name="Varghese N."/>
            <person name="Submissions S."/>
        </authorList>
    </citation>
    <scope>NUCLEOTIDE SEQUENCE [LARGE SCALE GENOMIC DNA]</scope>
    <source>
        <strain evidence="9">CGMCC 1.10971</strain>
    </source>
</reference>
<sequence>MKSETQPIASKFGTLLGVASGDVPVYSSHYPSADDNELPNRHAYRSYVDGIFMGYKWQCVELARRWLYINKGYIFDDVAMAYEIFHLQSVRVIADNSRLPLKSFRNGSLRHPEPGALLIWSEGGEFEVTGHVAVITEVTPTCLRLIEQNVTHSVWQEGQQYSREIPARITADGSYWLRCSYGDATILGWVVQTEDDTYAEVIEPPKPELFDLQLRQLADKGQTSRAWLNMANPDEEAYVAMMGSHKLGSRAEDQHRYFVQSETAQRELKRATNELHALFMHATDYVLQDDALLEKFNIPVALWPKIHQSWDNRRNQMITGRFDFSVSGRGIKVYEYNCDSASCYMEAGLVQEKWANHFGCNEGESSGEGLLEHLIEAWKASDAAVGDNRDAKRVLHIMQDGDLEETYHALYMQKAIEQAGIPCKVIHGVKGLAWDAEGNVIDADGVQIRWVWKTWAWETALDQIRAECDDDAERLRTYKTDQVRIAAPRLVDVLLREGVMVYEPLWTLIPSNKAILPVLWMLFPNHPYLLNSSFDLTEELKTGGYVTKPIAGRCGFNISLYDADTGLLEETQGRFSAQDQIYQELWKLPEIVGYNGQVCTFSVAGHFGGSCLRVDPTLVITKDSDLIALRVVEDDALLKTSTQVP</sequence>
<evidence type="ECO:0000256" key="3">
    <source>
        <dbReference type="ARBA" id="ARBA00022723"/>
    </source>
</evidence>